<keyword evidence="4" id="KW-0233">DNA recombination</keyword>
<sequence length="367" mass="42084">MVNRHNADKYCKKFGHWDHLIAMVYGQLSGSSGLRPLVAGFNSHTAHHYHLGTGSIKRATLADANEKRSDLVFGKVANWLMGQVSRAIRKEGKELMFLLDSTSVTLKGRQFDRWTVVNRTRNTQGLKLHMLLDALNETPAWSHFSAANVNDVELARQVPLTKDALYVFDKGYCDYNWWHLIDSAGARFVTRFKSNAALLPVEENVIPENTQGTVLSDRVVQFKSRQAGGRANLYKKPLRCVAIVRPDKGTPLVLATNDMTSSALDIAQRYKERWAIELFFKWIKQHLRIKTFFGRSENAVRIQILAALISYLLVALYKQRHALQESLWECLCVISATLFQRKKTEASWHRRRQEERRIATQIQPCLF</sequence>
<evidence type="ECO:0000313" key="7">
    <source>
        <dbReference type="EMBL" id="AMP15923.1"/>
    </source>
</evidence>
<dbReference type="Proteomes" id="UP000074914">
    <property type="component" value="Chromosome"/>
</dbReference>
<evidence type="ECO:0000259" key="5">
    <source>
        <dbReference type="Pfam" id="PF01609"/>
    </source>
</evidence>
<dbReference type="InterPro" id="IPR012337">
    <property type="entry name" value="RNaseH-like_sf"/>
</dbReference>
<evidence type="ECO:0000256" key="1">
    <source>
        <dbReference type="ARBA" id="ARBA00010075"/>
    </source>
</evidence>
<accession>A0ABM5Z9S4</accession>
<keyword evidence="2" id="KW-0815">Transposition</keyword>
<dbReference type="NCBIfam" id="NF033592">
    <property type="entry name" value="transpos_IS4_1"/>
    <property type="match status" value="1"/>
</dbReference>
<dbReference type="PANTHER" id="PTHR33258:SF1">
    <property type="entry name" value="TRANSPOSASE INSL FOR INSERTION SEQUENCE ELEMENT IS186A-RELATED"/>
    <property type="match status" value="1"/>
</dbReference>
<gene>
    <name evidence="7" type="ORF">CPter291_3689</name>
</gene>
<dbReference type="InterPro" id="IPR025399">
    <property type="entry name" value="DUF4372"/>
</dbReference>
<dbReference type="Gene3D" id="3.90.350.10">
    <property type="entry name" value="Transposase Inhibitor Protein From Tn5, Chain A, domain 1"/>
    <property type="match status" value="1"/>
</dbReference>
<feature type="domain" description="Transposase IS4-like" evidence="5">
    <location>
        <begin position="94"/>
        <end position="313"/>
    </location>
</feature>
<keyword evidence="3" id="KW-0238">DNA-binding</keyword>
<evidence type="ECO:0000256" key="3">
    <source>
        <dbReference type="ARBA" id="ARBA00023125"/>
    </source>
</evidence>
<reference evidence="7 8" key="1">
    <citation type="submission" date="2015-11" db="EMBL/GenBank/DDBJ databases">
        <title>Exploring the genomic traits of fungus-feeding bacterial genus Collimonas.</title>
        <authorList>
            <person name="Song C."/>
            <person name="Schmidt R."/>
            <person name="de Jager V."/>
            <person name="Krzyzanowska D."/>
            <person name="Jongedijk E."/>
            <person name="Cankar K."/>
            <person name="Beekwilder J."/>
            <person name="van Veen A."/>
            <person name="de Boer W."/>
            <person name="van Veen J.A."/>
            <person name="Garbeva P."/>
        </authorList>
    </citation>
    <scope>NUCLEOTIDE SEQUENCE [LARGE SCALE GENOMIC DNA]</scope>
    <source>
        <strain evidence="7 8">Ter291</strain>
    </source>
</reference>
<dbReference type="Pfam" id="PF01609">
    <property type="entry name" value="DDE_Tnp_1"/>
    <property type="match status" value="1"/>
</dbReference>
<comment type="similarity">
    <text evidence="1">Belongs to the transposase 11 family.</text>
</comment>
<dbReference type="Pfam" id="PF14294">
    <property type="entry name" value="DUF4372"/>
    <property type="match status" value="1"/>
</dbReference>
<proteinExistence type="inferred from homology"/>
<dbReference type="EMBL" id="CP013236">
    <property type="protein sequence ID" value="AMP15923.1"/>
    <property type="molecule type" value="Genomic_DNA"/>
</dbReference>
<name>A0ABM5Z9S4_9BURK</name>
<organism evidence="7 8">
    <name type="scientific">Collimonas pratensis</name>
    <dbReference type="NCBI Taxonomy" id="279113"/>
    <lineage>
        <taxon>Bacteria</taxon>
        <taxon>Pseudomonadati</taxon>
        <taxon>Pseudomonadota</taxon>
        <taxon>Betaproteobacteria</taxon>
        <taxon>Burkholderiales</taxon>
        <taxon>Oxalobacteraceae</taxon>
        <taxon>Collimonas</taxon>
    </lineage>
</organism>
<evidence type="ECO:0000259" key="6">
    <source>
        <dbReference type="Pfam" id="PF14294"/>
    </source>
</evidence>
<evidence type="ECO:0000256" key="2">
    <source>
        <dbReference type="ARBA" id="ARBA00022578"/>
    </source>
</evidence>
<dbReference type="InterPro" id="IPR002559">
    <property type="entry name" value="Transposase_11"/>
</dbReference>
<keyword evidence="8" id="KW-1185">Reference proteome</keyword>
<dbReference type="InterPro" id="IPR047952">
    <property type="entry name" value="Transpos_IS4"/>
</dbReference>
<dbReference type="SUPFAM" id="SSF53098">
    <property type="entry name" value="Ribonuclease H-like"/>
    <property type="match status" value="1"/>
</dbReference>
<protein>
    <submittedName>
        <fullName evidence="7">Transposase DDE domain protein</fullName>
    </submittedName>
</protein>
<evidence type="ECO:0000313" key="8">
    <source>
        <dbReference type="Proteomes" id="UP000074914"/>
    </source>
</evidence>
<feature type="domain" description="DUF4372" evidence="6">
    <location>
        <begin position="2"/>
        <end position="53"/>
    </location>
</feature>
<evidence type="ECO:0000256" key="4">
    <source>
        <dbReference type="ARBA" id="ARBA00023172"/>
    </source>
</evidence>
<dbReference type="PANTHER" id="PTHR33258">
    <property type="entry name" value="TRANSPOSASE INSL FOR INSERTION SEQUENCE ELEMENT IS186A-RELATED"/>
    <property type="match status" value="1"/>
</dbReference>